<dbReference type="STRING" id="158898.SAMN04488548_1343170"/>
<feature type="signal peptide" evidence="5">
    <location>
        <begin position="1"/>
        <end position="27"/>
    </location>
</feature>
<keyword evidence="3" id="KW-0560">Oxidoreductase</keyword>
<dbReference type="AlphaFoldDB" id="A0A1H2KEN0"/>
<comment type="function">
    <text evidence="2">Destroys radicals which are normally produced within the cells and which are toxic to biological systems. May play a role in favoring mycobacterial survival in phagocytes.</text>
</comment>
<feature type="domain" description="Superoxide dismutase copper/zinc binding" evidence="6">
    <location>
        <begin position="80"/>
        <end position="222"/>
    </location>
</feature>
<dbReference type="Pfam" id="PF00080">
    <property type="entry name" value="Sod_Cu"/>
    <property type="match status" value="1"/>
</dbReference>
<keyword evidence="3" id="KW-0479">Metal-binding</keyword>
<dbReference type="PROSITE" id="PS00332">
    <property type="entry name" value="SOD_CU_ZN_2"/>
    <property type="match status" value="1"/>
</dbReference>
<dbReference type="PRINTS" id="PR00068">
    <property type="entry name" value="CUZNDISMTASE"/>
</dbReference>
<feature type="chain" id="PRO_5010187023" description="Superoxide dismutase [Cu-Zn]" evidence="5">
    <location>
        <begin position="28"/>
        <end position="226"/>
    </location>
</feature>
<dbReference type="InterPro" id="IPR001424">
    <property type="entry name" value="SOD_Cu_Zn_dom"/>
</dbReference>
<evidence type="ECO:0000256" key="3">
    <source>
        <dbReference type="RuleBase" id="RU000393"/>
    </source>
</evidence>
<dbReference type="RefSeq" id="WP_074851868.1">
    <property type="nucleotide sequence ID" value="NZ_FNLM01000034.1"/>
</dbReference>
<protein>
    <recommendedName>
        <fullName evidence="3">Superoxide dismutase [Cu-Zn]</fullName>
        <ecNumber evidence="3">1.15.1.1</ecNumber>
    </recommendedName>
</protein>
<dbReference type="PROSITE" id="PS51257">
    <property type="entry name" value="PROKAR_LIPOPROTEIN"/>
    <property type="match status" value="1"/>
</dbReference>
<dbReference type="InterPro" id="IPR018152">
    <property type="entry name" value="SOD_Cu/Zn_BS"/>
</dbReference>
<reference evidence="7 8" key="1">
    <citation type="submission" date="2016-10" db="EMBL/GenBank/DDBJ databases">
        <authorList>
            <person name="de Groot N.N."/>
        </authorList>
    </citation>
    <scope>NUCLEOTIDE SEQUENCE [LARGE SCALE GENOMIC DNA]</scope>
    <source>
        <strain evidence="7 8">DSM 44215</strain>
    </source>
</reference>
<gene>
    <name evidence="7" type="ORF">SAMN04488548_1343170</name>
</gene>
<comment type="catalytic activity">
    <reaction evidence="3">
        <text>2 superoxide + 2 H(+) = H2O2 + O2</text>
        <dbReference type="Rhea" id="RHEA:20696"/>
        <dbReference type="ChEBI" id="CHEBI:15378"/>
        <dbReference type="ChEBI" id="CHEBI:15379"/>
        <dbReference type="ChEBI" id="CHEBI:16240"/>
        <dbReference type="ChEBI" id="CHEBI:18421"/>
        <dbReference type="EC" id="1.15.1.1"/>
    </reaction>
</comment>
<keyword evidence="3" id="KW-0186">Copper</keyword>
<dbReference type="EC" id="1.15.1.1" evidence="3"/>
<sequence length="226" mass="22764">MSGRSKLTASRALAALASAGLIGVALAGCSPDQNPTDVPGTTPPVISDKPLPPGAVDNVDDEPSGQVATAEIKDTSGKVVGEATFSAPGQSEGTVTVSVRVTSGDLPAGFHGMHIHENGVCDAGSGGAQAFTSAGGHLQVDGNTSHPASGDLVSINILEDHTGRTVTTTDAVKLDQVFGKTIMIHEKPDNFGNIPADKYPGGPKEDTLKTGDAGSRIACGVIEEQS</sequence>
<comment type="similarity">
    <text evidence="1 3">Belongs to the Cu-Zn superoxide dismutase family.</text>
</comment>
<dbReference type="SUPFAM" id="SSF49329">
    <property type="entry name" value="Cu,Zn superoxide dismutase-like"/>
    <property type="match status" value="1"/>
</dbReference>
<name>A0A1H2KEN0_9ACTN</name>
<dbReference type="InterPro" id="IPR024134">
    <property type="entry name" value="SOD_Cu/Zn_/chaperone"/>
</dbReference>
<proteinExistence type="inferred from homology"/>
<dbReference type="Proteomes" id="UP000183180">
    <property type="component" value="Unassembled WGS sequence"/>
</dbReference>
<comment type="cofactor">
    <cofactor evidence="3">
        <name>Cu cation</name>
        <dbReference type="ChEBI" id="CHEBI:23378"/>
    </cofactor>
    <text evidence="3">Binds 1 copper ion per subunit.</text>
</comment>
<dbReference type="PANTHER" id="PTHR10003">
    <property type="entry name" value="SUPEROXIDE DISMUTASE CU-ZN -RELATED"/>
    <property type="match status" value="1"/>
</dbReference>
<keyword evidence="3" id="KW-0862">Zinc</keyword>
<evidence type="ECO:0000259" key="6">
    <source>
        <dbReference type="Pfam" id="PF00080"/>
    </source>
</evidence>
<dbReference type="Gene3D" id="2.60.40.200">
    <property type="entry name" value="Superoxide dismutase, copper/zinc binding domain"/>
    <property type="match status" value="1"/>
</dbReference>
<comment type="cofactor">
    <cofactor evidence="3">
        <name>Zn(2+)</name>
        <dbReference type="ChEBI" id="CHEBI:29105"/>
    </cofactor>
    <text evidence="3">Binds 1 zinc ion per subunit.</text>
</comment>
<evidence type="ECO:0000313" key="7">
    <source>
        <dbReference type="EMBL" id="SDU67177.1"/>
    </source>
</evidence>
<dbReference type="OrthoDB" id="9792957at2"/>
<dbReference type="InterPro" id="IPR036423">
    <property type="entry name" value="SOD-like_Cu/Zn_dom_sf"/>
</dbReference>
<evidence type="ECO:0000313" key="8">
    <source>
        <dbReference type="Proteomes" id="UP000183180"/>
    </source>
</evidence>
<evidence type="ECO:0000256" key="5">
    <source>
        <dbReference type="SAM" id="SignalP"/>
    </source>
</evidence>
<feature type="region of interest" description="Disordered" evidence="4">
    <location>
        <begin position="27"/>
        <end position="51"/>
    </location>
</feature>
<evidence type="ECO:0000256" key="2">
    <source>
        <dbReference type="ARBA" id="ARBA00024900"/>
    </source>
</evidence>
<dbReference type="GO" id="GO:0004784">
    <property type="term" value="F:superoxide dismutase activity"/>
    <property type="evidence" value="ECO:0007669"/>
    <property type="project" value="UniProtKB-EC"/>
</dbReference>
<dbReference type="GO" id="GO:0005507">
    <property type="term" value="F:copper ion binding"/>
    <property type="evidence" value="ECO:0007669"/>
    <property type="project" value="InterPro"/>
</dbReference>
<accession>A0A1H2KEN0</accession>
<keyword evidence="5" id="KW-0732">Signal</keyword>
<evidence type="ECO:0000256" key="4">
    <source>
        <dbReference type="SAM" id="MobiDB-lite"/>
    </source>
</evidence>
<dbReference type="EMBL" id="FNLM01000034">
    <property type="protein sequence ID" value="SDU67177.1"/>
    <property type="molecule type" value="Genomic_DNA"/>
</dbReference>
<organism evidence="7 8">
    <name type="scientific">Gordonia westfalica</name>
    <dbReference type="NCBI Taxonomy" id="158898"/>
    <lineage>
        <taxon>Bacteria</taxon>
        <taxon>Bacillati</taxon>
        <taxon>Actinomycetota</taxon>
        <taxon>Actinomycetes</taxon>
        <taxon>Mycobacteriales</taxon>
        <taxon>Gordoniaceae</taxon>
        <taxon>Gordonia</taxon>
    </lineage>
</organism>
<evidence type="ECO:0000256" key="1">
    <source>
        <dbReference type="ARBA" id="ARBA00010457"/>
    </source>
</evidence>